<evidence type="ECO:0000313" key="1">
    <source>
        <dbReference type="EMBL" id="MPC75521.1"/>
    </source>
</evidence>
<keyword evidence="2" id="KW-1185">Reference proteome</keyword>
<proteinExistence type="predicted"/>
<sequence>MVGQEGVSPALLHFHPYPPCLATLNLPPPSAT</sequence>
<dbReference type="EMBL" id="VSRR010041314">
    <property type="protein sequence ID" value="MPC75521.1"/>
    <property type="molecule type" value="Genomic_DNA"/>
</dbReference>
<name>A0A5B7HRA3_PORTR</name>
<comment type="caution">
    <text evidence="1">The sequence shown here is derived from an EMBL/GenBank/DDBJ whole genome shotgun (WGS) entry which is preliminary data.</text>
</comment>
<gene>
    <name evidence="1" type="ORF">E2C01_069911</name>
</gene>
<protein>
    <submittedName>
        <fullName evidence="1">Uncharacterized protein</fullName>
    </submittedName>
</protein>
<dbReference type="AlphaFoldDB" id="A0A5B7HRA3"/>
<dbReference type="Proteomes" id="UP000324222">
    <property type="component" value="Unassembled WGS sequence"/>
</dbReference>
<accession>A0A5B7HRA3</accession>
<organism evidence="1 2">
    <name type="scientific">Portunus trituberculatus</name>
    <name type="common">Swimming crab</name>
    <name type="synonym">Neptunus trituberculatus</name>
    <dbReference type="NCBI Taxonomy" id="210409"/>
    <lineage>
        <taxon>Eukaryota</taxon>
        <taxon>Metazoa</taxon>
        <taxon>Ecdysozoa</taxon>
        <taxon>Arthropoda</taxon>
        <taxon>Crustacea</taxon>
        <taxon>Multicrustacea</taxon>
        <taxon>Malacostraca</taxon>
        <taxon>Eumalacostraca</taxon>
        <taxon>Eucarida</taxon>
        <taxon>Decapoda</taxon>
        <taxon>Pleocyemata</taxon>
        <taxon>Brachyura</taxon>
        <taxon>Eubrachyura</taxon>
        <taxon>Portunoidea</taxon>
        <taxon>Portunidae</taxon>
        <taxon>Portuninae</taxon>
        <taxon>Portunus</taxon>
    </lineage>
</organism>
<evidence type="ECO:0000313" key="2">
    <source>
        <dbReference type="Proteomes" id="UP000324222"/>
    </source>
</evidence>
<reference evidence="1 2" key="1">
    <citation type="submission" date="2019-05" db="EMBL/GenBank/DDBJ databases">
        <title>Another draft genome of Portunus trituberculatus and its Hox gene families provides insights of decapod evolution.</title>
        <authorList>
            <person name="Jeong J.-H."/>
            <person name="Song I."/>
            <person name="Kim S."/>
            <person name="Choi T."/>
            <person name="Kim D."/>
            <person name="Ryu S."/>
            <person name="Kim W."/>
        </authorList>
    </citation>
    <scope>NUCLEOTIDE SEQUENCE [LARGE SCALE GENOMIC DNA]</scope>
    <source>
        <tissue evidence="1">Muscle</tissue>
    </source>
</reference>